<dbReference type="PROSITE" id="PS50109">
    <property type="entry name" value="HIS_KIN"/>
    <property type="match status" value="1"/>
</dbReference>
<keyword evidence="14" id="KW-1185">Reference proteome</keyword>
<dbReference type="Pfam" id="PF02518">
    <property type="entry name" value="HATPase_c"/>
    <property type="match status" value="1"/>
</dbReference>
<dbReference type="SMART" id="SM00387">
    <property type="entry name" value="HATPase_c"/>
    <property type="match status" value="1"/>
</dbReference>
<dbReference type="InterPro" id="IPR050351">
    <property type="entry name" value="BphY/WalK/GraS-like"/>
</dbReference>
<accession>A0A3S9AAI4</accession>
<sequence>MHPKRLWCWIQVHYRWRVTFMFKRTRTRLTREFSLTIGIILMISAFFSLWLVQQMLTSTEDNQLTSLTGQYKAELQKLMDSPKGEALFDPLIDKKQLNSFYEPGGLQLNQMAWLLDPAGGMIFQSSLSDKNPLGVNFPLNALLPSLLAEPDNDYRNVNADGRTFRIGGTMISNGKLKDYKIIVAQEVTNDNKLIVQLRWAFAGFALLMLAAGGVAGFLLAGRAMGPIAQAFDRQEQFTSDASHELRTPLSILKSSFEVLDEERDKLPDFHRHVLMKSGREIHHMSRLVENLLVLARSDNGRIDLVTSEFSLRQTIRQVMEQLQPISESKQVELKWEESQSESDENKAVIQADEVRIRQLILILIENAIQYNREGGSVSVSVVTDLQKVIFIVSDTGIGIEEEHLPRIFERFYRMDKARTRRSEGTGLGLAIAKQIVDAHRAKIEVWSTPKVGTTFRVTLPSLSDSFHSVTLT</sequence>
<keyword evidence="4" id="KW-0597">Phosphoprotein</keyword>
<dbReference type="GO" id="GO:0016036">
    <property type="term" value="P:cellular response to phosphate starvation"/>
    <property type="evidence" value="ECO:0007669"/>
    <property type="project" value="TreeGrafter"/>
</dbReference>
<dbReference type="PRINTS" id="PR00344">
    <property type="entry name" value="BCTRLSENSOR"/>
</dbReference>
<dbReference type="SMART" id="SM00388">
    <property type="entry name" value="HisKA"/>
    <property type="match status" value="1"/>
</dbReference>
<feature type="domain" description="Histidine kinase" evidence="12">
    <location>
        <begin position="240"/>
        <end position="463"/>
    </location>
</feature>
<dbReference type="Gene3D" id="1.10.287.130">
    <property type="match status" value="1"/>
</dbReference>
<dbReference type="FunFam" id="3.30.565.10:FF:000006">
    <property type="entry name" value="Sensor histidine kinase WalK"/>
    <property type="match status" value="1"/>
</dbReference>
<dbReference type="InterPro" id="IPR005467">
    <property type="entry name" value="His_kinase_dom"/>
</dbReference>
<name>A0A3S9AAI4_9BACL</name>
<evidence type="ECO:0000259" key="12">
    <source>
        <dbReference type="PROSITE" id="PS50109"/>
    </source>
</evidence>
<evidence type="ECO:0000256" key="8">
    <source>
        <dbReference type="ARBA" id="ARBA00022840"/>
    </source>
</evidence>
<evidence type="ECO:0000256" key="9">
    <source>
        <dbReference type="ARBA" id="ARBA00023012"/>
    </source>
</evidence>
<dbReference type="Proteomes" id="UP000272528">
    <property type="component" value="Chromosome"/>
</dbReference>
<keyword evidence="7" id="KW-0418">Kinase</keyword>
<organism evidence="13 14">
    <name type="scientific">Paenibacillus albus</name>
    <dbReference type="NCBI Taxonomy" id="2495582"/>
    <lineage>
        <taxon>Bacteria</taxon>
        <taxon>Bacillati</taxon>
        <taxon>Bacillota</taxon>
        <taxon>Bacilli</taxon>
        <taxon>Bacillales</taxon>
        <taxon>Paenibacillaceae</taxon>
        <taxon>Paenibacillus</taxon>
    </lineage>
</organism>
<dbReference type="CDD" id="cd00075">
    <property type="entry name" value="HATPase"/>
    <property type="match status" value="1"/>
</dbReference>
<evidence type="ECO:0000256" key="4">
    <source>
        <dbReference type="ARBA" id="ARBA00022553"/>
    </source>
</evidence>
<dbReference type="KEGG" id="palb:EJC50_25360"/>
<dbReference type="Pfam" id="PF00512">
    <property type="entry name" value="HisKA"/>
    <property type="match status" value="1"/>
</dbReference>
<dbReference type="PANTHER" id="PTHR45453:SF1">
    <property type="entry name" value="PHOSPHATE REGULON SENSOR PROTEIN PHOR"/>
    <property type="match status" value="1"/>
</dbReference>
<dbReference type="FunFam" id="1.10.287.130:FF:000001">
    <property type="entry name" value="Two-component sensor histidine kinase"/>
    <property type="match status" value="1"/>
</dbReference>
<evidence type="ECO:0000256" key="11">
    <source>
        <dbReference type="SAM" id="Phobius"/>
    </source>
</evidence>
<dbReference type="SUPFAM" id="SSF55874">
    <property type="entry name" value="ATPase domain of HSP90 chaperone/DNA topoisomerase II/histidine kinase"/>
    <property type="match status" value="1"/>
</dbReference>
<dbReference type="EC" id="2.7.13.3" evidence="3"/>
<evidence type="ECO:0000313" key="14">
    <source>
        <dbReference type="Proteomes" id="UP000272528"/>
    </source>
</evidence>
<evidence type="ECO:0000256" key="10">
    <source>
        <dbReference type="ARBA" id="ARBA00023136"/>
    </source>
</evidence>
<protein>
    <recommendedName>
        <fullName evidence="3">histidine kinase</fullName>
        <ecNumber evidence="3">2.7.13.3</ecNumber>
    </recommendedName>
</protein>
<dbReference type="SUPFAM" id="SSF47384">
    <property type="entry name" value="Homodimeric domain of signal transducing histidine kinase"/>
    <property type="match status" value="1"/>
</dbReference>
<dbReference type="InterPro" id="IPR036890">
    <property type="entry name" value="HATPase_C_sf"/>
</dbReference>
<dbReference type="AlphaFoldDB" id="A0A3S9AAI4"/>
<reference evidence="14" key="1">
    <citation type="submission" date="2018-12" db="EMBL/GenBank/DDBJ databases">
        <title>Genome sequence of Peanibacillus sp.</title>
        <authorList>
            <person name="Subramani G."/>
            <person name="Srinivasan S."/>
            <person name="Kim M.K."/>
        </authorList>
    </citation>
    <scope>NUCLEOTIDE SEQUENCE [LARGE SCALE GENOMIC DNA]</scope>
    <source>
        <strain evidence="14">18JY67-1</strain>
    </source>
</reference>
<keyword evidence="10 11" id="KW-0472">Membrane</keyword>
<keyword evidence="8" id="KW-0067">ATP-binding</keyword>
<dbReference type="PANTHER" id="PTHR45453">
    <property type="entry name" value="PHOSPHATE REGULON SENSOR PROTEIN PHOR"/>
    <property type="match status" value="1"/>
</dbReference>
<comment type="catalytic activity">
    <reaction evidence="1">
        <text>ATP + protein L-histidine = ADP + protein N-phospho-L-histidine.</text>
        <dbReference type="EC" id="2.7.13.3"/>
    </reaction>
</comment>
<evidence type="ECO:0000256" key="5">
    <source>
        <dbReference type="ARBA" id="ARBA00022679"/>
    </source>
</evidence>
<dbReference type="GO" id="GO:0005886">
    <property type="term" value="C:plasma membrane"/>
    <property type="evidence" value="ECO:0007669"/>
    <property type="project" value="UniProtKB-SubCell"/>
</dbReference>
<comment type="subcellular location">
    <subcellularLocation>
        <location evidence="2">Cell membrane</location>
        <topology evidence="2">Multi-pass membrane protein</topology>
    </subcellularLocation>
</comment>
<evidence type="ECO:0000313" key="13">
    <source>
        <dbReference type="EMBL" id="AZN42646.1"/>
    </source>
</evidence>
<gene>
    <name evidence="13" type="ORF">EJC50_25360</name>
</gene>
<dbReference type="EMBL" id="CP034437">
    <property type="protein sequence ID" value="AZN42646.1"/>
    <property type="molecule type" value="Genomic_DNA"/>
</dbReference>
<dbReference type="GO" id="GO:0005524">
    <property type="term" value="F:ATP binding"/>
    <property type="evidence" value="ECO:0007669"/>
    <property type="project" value="UniProtKB-KW"/>
</dbReference>
<keyword evidence="9" id="KW-0902">Two-component regulatory system</keyword>
<evidence type="ECO:0000256" key="3">
    <source>
        <dbReference type="ARBA" id="ARBA00012438"/>
    </source>
</evidence>
<keyword evidence="11" id="KW-1133">Transmembrane helix</keyword>
<dbReference type="GO" id="GO:0004721">
    <property type="term" value="F:phosphoprotein phosphatase activity"/>
    <property type="evidence" value="ECO:0007669"/>
    <property type="project" value="TreeGrafter"/>
</dbReference>
<evidence type="ECO:0000256" key="2">
    <source>
        <dbReference type="ARBA" id="ARBA00004651"/>
    </source>
</evidence>
<dbReference type="InterPro" id="IPR003594">
    <property type="entry name" value="HATPase_dom"/>
</dbReference>
<evidence type="ECO:0000256" key="1">
    <source>
        <dbReference type="ARBA" id="ARBA00000085"/>
    </source>
</evidence>
<keyword evidence="5" id="KW-0808">Transferase</keyword>
<dbReference type="Gene3D" id="3.30.565.10">
    <property type="entry name" value="Histidine kinase-like ATPase, C-terminal domain"/>
    <property type="match status" value="1"/>
</dbReference>
<evidence type="ECO:0000256" key="6">
    <source>
        <dbReference type="ARBA" id="ARBA00022741"/>
    </source>
</evidence>
<feature type="transmembrane region" description="Helical" evidence="11">
    <location>
        <begin position="33"/>
        <end position="52"/>
    </location>
</feature>
<dbReference type="InterPro" id="IPR003661">
    <property type="entry name" value="HisK_dim/P_dom"/>
</dbReference>
<proteinExistence type="predicted"/>
<dbReference type="GO" id="GO:0000155">
    <property type="term" value="F:phosphorelay sensor kinase activity"/>
    <property type="evidence" value="ECO:0007669"/>
    <property type="project" value="InterPro"/>
</dbReference>
<dbReference type="CDD" id="cd00082">
    <property type="entry name" value="HisKA"/>
    <property type="match status" value="1"/>
</dbReference>
<evidence type="ECO:0000256" key="7">
    <source>
        <dbReference type="ARBA" id="ARBA00022777"/>
    </source>
</evidence>
<feature type="transmembrane region" description="Helical" evidence="11">
    <location>
        <begin position="199"/>
        <end position="220"/>
    </location>
</feature>
<dbReference type="InterPro" id="IPR036097">
    <property type="entry name" value="HisK_dim/P_sf"/>
</dbReference>
<dbReference type="OrthoDB" id="9813151at2"/>
<keyword evidence="11" id="KW-0812">Transmembrane</keyword>
<dbReference type="InterPro" id="IPR004358">
    <property type="entry name" value="Sig_transdc_His_kin-like_C"/>
</dbReference>
<keyword evidence="6" id="KW-0547">Nucleotide-binding</keyword>